<sequence length="177" mass="18287">MTSSAPSPDDLPVYDRLVRERGDVVAEVREVAERTQFEVRQALAGTVRPRPPQTGPRQQQGPGGPRHPQTGPRQPQGGPRQQQGPGLPQGQGPGPAQGQGQAQAQGPEHAHGQPHGPGAGQAHGGQRPPQGLGLSQRPGQPQGAGPQGPGPRPQEGQDGPRQDGAGSQEEPRSPDGD</sequence>
<proteinExistence type="predicted"/>
<gene>
    <name evidence="1" type="ORF">RKD21_005482</name>
</gene>
<name>A0ACC6UVT6_STRAO</name>
<organism evidence="1 2">
    <name type="scientific">Streptomyces albogriseolus</name>
    <dbReference type="NCBI Taxonomy" id="1887"/>
    <lineage>
        <taxon>Bacteria</taxon>
        <taxon>Bacillati</taxon>
        <taxon>Actinomycetota</taxon>
        <taxon>Actinomycetes</taxon>
        <taxon>Kitasatosporales</taxon>
        <taxon>Streptomycetaceae</taxon>
        <taxon>Streptomyces</taxon>
        <taxon>Streptomyces albogriseolus group</taxon>
    </lineage>
</organism>
<protein>
    <submittedName>
        <fullName evidence="1">Uncharacterized protein</fullName>
    </submittedName>
</protein>
<comment type="caution">
    <text evidence="1">The sequence shown here is derived from an EMBL/GenBank/DDBJ whole genome shotgun (WGS) entry which is preliminary data.</text>
</comment>
<evidence type="ECO:0000313" key="1">
    <source>
        <dbReference type="EMBL" id="MEY9815225.1"/>
    </source>
</evidence>
<dbReference type="Proteomes" id="UP001565447">
    <property type="component" value="Unassembled WGS sequence"/>
</dbReference>
<reference evidence="1" key="1">
    <citation type="submission" date="2024-07" db="EMBL/GenBank/DDBJ databases">
        <title>Genome sequencing of plant associated microbes to promote plant fitness in Sorghum bicolor and Oryza sativa.</title>
        <authorList>
            <person name="Coleman-Derr D."/>
        </authorList>
    </citation>
    <scope>NUCLEOTIDE SEQUENCE</scope>
    <source>
        <strain evidence="1">SAI-173</strain>
    </source>
</reference>
<evidence type="ECO:0000313" key="2">
    <source>
        <dbReference type="Proteomes" id="UP001565447"/>
    </source>
</evidence>
<dbReference type="EMBL" id="JBGCBD010000002">
    <property type="protein sequence ID" value="MEY9815225.1"/>
    <property type="molecule type" value="Genomic_DNA"/>
</dbReference>
<keyword evidence="2" id="KW-1185">Reference proteome</keyword>
<accession>A0ACC6UVT6</accession>